<comment type="caution">
    <text evidence="1">The sequence shown here is derived from an EMBL/GenBank/DDBJ whole genome shotgun (WGS) entry which is preliminary data.</text>
</comment>
<organism evidence="1 2">
    <name type="scientific">Alligator mississippiensis</name>
    <name type="common">American alligator</name>
    <dbReference type="NCBI Taxonomy" id="8496"/>
    <lineage>
        <taxon>Eukaryota</taxon>
        <taxon>Metazoa</taxon>
        <taxon>Chordata</taxon>
        <taxon>Craniata</taxon>
        <taxon>Vertebrata</taxon>
        <taxon>Euteleostomi</taxon>
        <taxon>Archelosauria</taxon>
        <taxon>Archosauria</taxon>
        <taxon>Crocodylia</taxon>
        <taxon>Alligatoridae</taxon>
        <taxon>Alligatorinae</taxon>
        <taxon>Alligator</taxon>
    </lineage>
</organism>
<evidence type="ECO:0000313" key="1">
    <source>
        <dbReference type="EMBL" id="KYO24766.1"/>
    </source>
</evidence>
<dbReference type="Proteomes" id="UP000050525">
    <property type="component" value="Unassembled WGS sequence"/>
</dbReference>
<dbReference type="EMBL" id="AKHW03006004">
    <property type="protein sequence ID" value="KYO24766.1"/>
    <property type="molecule type" value="Genomic_DNA"/>
</dbReference>
<name>A0A151MJS0_ALLMI</name>
<proteinExistence type="predicted"/>
<gene>
    <name evidence="1" type="ORF">Y1Q_0016590</name>
</gene>
<evidence type="ECO:0000313" key="2">
    <source>
        <dbReference type="Proteomes" id="UP000050525"/>
    </source>
</evidence>
<sequence>MEIHALEPEAQLRSQPPQWESFAQFQSLCKEGDAAKILAFQLRVKGLNPCPCASWKVHVAVLITCIQPYVAYPRLQEASLTCHLIFWSTCRCTYFSRKFHTILRIKSEARTRLTSAFWKTAIVLTTAVGSA</sequence>
<protein>
    <submittedName>
        <fullName evidence="1">Uncharacterized protein</fullName>
    </submittedName>
</protein>
<reference evidence="1 2" key="1">
    <citation type="journal article" date="2012" name="Genome Biol.">
        <title>Sequencing three crocodilian genomes to illuminate the evolution of archosaurs and amniotes.</title>
        <authorList>
            <person name="St John J.A."/>
            <person name="Braun E.L."/>
            <person name="Isberg S.R."/>
            <person name="Miles L.G."/>
            <person name="Chong A.Y."/>
            <person name="Gongora J."/>
            <person name="Dalzell P."/>
            <person name="Moran C."/>
            <person name="Bed'hom B."/>
            <person name="Abzhanov A."/>
            <person name="Burgess S.C."/>
            <person name="Cooksey A.M."/>
            <person name="Castoe T.A."/>
            <person name="Crawford N.G."/>
            <person name="Densmore L.D."/>
            <person name="Drew J.C."/>
            <person name="Edwards S.V."/>
            <person name="Faircloth B.C."/>
            <person name="Fujita M.K."/>
            <person name="Greenwold M.J."/>
            <person name="Hoffmann F.G."/>
            <person name="Howard J.M."/>
            <person name="Iguchi T."/>
            <person name="Janes D.E."/>
            <person name="Khan S.Y."/>
            <person name="Kohno S."/>
            <person name="de Koning A.J."/>
            <person name="Lance S.L."/>
            <person name="McCarthy F.M."/>
            <person name="McCormack J.E."/>
            <person name="Merchant M.E."/>
            <person name="Peterson D.G."/>
            <person name="Pollock D.D."/>
            <person name="Pourmand N."/>
            <person name="Raney B.J."/>
            <person name="Roessler K.A."/>
            <person name="Sanford J.R."/>
            <person name="Sawyer R.H."/>
            <person name="Schmidt C.J."/>
            <person name="Triplett E.W."/>
            <person name="Tuberville T.D."/>
            <person name="Venegas-Anaya M."/>
            <person name="Howard J.T."/>
            <person name="Jarvis E.D."/>
            <person name="Guillette L.J.Jr."/>
            <person name="Glenn T.C."/>
            <person name="Green R.E."/>
            <person name="Ray D.A."/>
        </authorList>
    </citation>
    <scope>NUCLEOTIDE SEQUENCE [LARGE SCALE GENOMIC DNA]</scope>
    <source>
        <strain evidence="1">KSC_2009_1</strain>
    </source>
</reference>
<accession>A0A151MJS0</accession>
<keyword evidence="2" id="KW-1185">Reference proteome</keyword>
<dbReference type="AlphaFoldDB" id="A0A151MJS0"/>